<accession>A0ABW3Z683</accession>
<dbReference type="RefSeq" id="WP_378774949.1">
    <property type="nucleotide sequence ID" value="NZ_JBHTMX010000038.1"/>
</dbReference>
<keyword evidence="6" id="KW-0677">Repeat</keyword>
<dbReference type="PANTHER" id="PTHR18896">
    <property type="entry name" value="PHOSPHOLIPASE D"/>
    <property type="match status" value="1"/>
</dbReference>
<gene>
    <name evidence="11" type="ORF">ACFQ4O_06920</name>
</gene>
<organism evidence="11 12">
    <name type="scientific">Methylopila musalis</name>
    <dbReference type="NCBI Taxonomy" id="1134781"/>
    <lineage>
        <taxon>Bacteria</taxon>
        <taxon>Pseudomonadati</taxon>
        <taxon>Pseudomonadota</taxon>
        <taxon>Alphaproteobacteria</taxon>
        <taxon>Hyphomicrobiales</taxon>
        <taxon>Methylopilaceae</taxon>
        <taxon>Methylopila</taxon>
    </lineage>
</organism>
<comment type="function">
    <text evidence="2">Could be a virulence factor.</text>
</comment>
<evidence type="ECO:0000256" key="5">
    <source>
        <dbReference type="ARBA" id="ARBA00022525"/>
    </source>
</evidence>
<keyword evidence="5" id="KW-0964">Secreted</keyword>
<proteinExistence type="predicted"/>
<dbReference type="SUPFAM" id="SSF56024">
    <property type="entry name" value="Phospholipase D/nuclease"/>
    <property type="match status" value="2"/>
</dbReference>
<name>A0ABW3Z683_9HYPH</name>
<feature type="domain" description="PLD phosphodiesterase" evidence="10">
    <location>
        <begin position="129"/>
        <end position="156"/>
    </location>
</feature>
<evidence type="ECO:0000256" key="8">
    <source>
        <dbReference type="ARBA" id="ARBA00023098"/>
    </source>
</evidence>
<comment type="subcellular location">
    <subcellularLocation>
        <location evidence="3">Secreted</location>
    </subcellularLocation>
</comment>
<evidence type="ECO:0000256" key="2">
    <source>
        <dbReference type="ARBA" id="ARBA00003145"/>
    </source>
</evidence>
<evidence type="ECO:0000256" key="1">
    <source>
        <dbReference type="ARBA" id="ARBA00000798"/>
    </source>
</evidence>
<evidence type="ECO:0000256" key="7">
    <source>
        <dbReference type="ARBA" id="ARBA00022801"/>
    </source>
</evidence>
<comment type="catalytic activity">
    <reaction evidence="1">
        <text>a 1,2-diacyl-sn-glycero-3-phosphocholine + H2O = a 1,2-diacyl-sn-glycero-3-phosphate + choline + H(+)</text>
        <dbReference type="Rhea" id="RHEA:14445"/>
        <dbReference type="ChEBI" id="CHEBI:15354"/>
        <dbReference type="ChEBI" id="CHEBI:15377"/>
        <dbReference type="ChEBI" id="CHEBI:15378"/>
        <dbReference type="ChEBI" id="CHEBI:57643"/>
        <dbReference type="ChEBI" id="CHEBI:58608"/>
        <dbReference type="EC" id="3.1.4.4"/>
    </reaction>
</comment>
<keyword evidence="7" id="KW-0378">Hydrolase</keyword>
<dbReference type="CDD" id="cd09140">
    <property type="entry name" value="PLDc_vPLD1_2_like_bac_1"/>
    <property type="match status" value="1"/>
</dbReference>
<dbReference type="Pfam" id="PF00614">
    <property type="entry name" value="PLDc"/>
    <property type="match status" value="1"/>
</dbReference>
<reference evidence="12" key="1">
    <citation type="journal article" date="2019" name="Int. J. Syst. Evol. Microbiol.">
        <title>The Global Catalogue of Microorganisms (GCM) 10K type strain sequencing project: providing services to taxonomists for standard genome sequencing and annotation.</title>
        <authorList>
            <consortium name="The Broad Institute Genomics Platform"/>
            <consortium name="The Broad Institute Genome Sequencing Center for Infectious Disease"/>
            <person name="Wu L."/>
            <person name="Ma J."/>
        </authorList>
    </citation>
    <scope>NUCLEOTIDE SEQUENCE [LARGE SCALE GENOMIC DNA]</scope>
    <source>
        <strain evidence="12">CCUG 61696</strain>
    </source>
</reference>
<dbReference type="InterPro" id="IPR025202">
    <property type="entry name" value="PLD-like_dom"/>
</dbReference>
<dbReference type="CDD" id="cd09143">
    <property type="entry name" value="PLDc_vPLD1_2_like_bac_2"/>
    <property type="match status" value="1"/>
</dbReference>
<evidence type="ECO:0000313" key="11">
    <source>
        <dbReference type="EMBL" id="MFD1331731.1"/>
    </source>
</evidence>
<dbReference type="PANTHER" id="PTHR18896:SF76">
    <property type="entry name" value="PHOSPHOLIPASE"/>
    <property type="match status" value="1"/>
</dbReference>
<feature type="domain" description="PLD phosphodiesterase" evidence="10">
    <location>
        <begin position="346"/>
        <end position="373"/>
    </location>
</feature>
<dbReference type="SMART" id="SM00155">
    <property type="entry name" value="PLDc"/>
    <property type="match status" value="2"/>
</dbReference>
<dbReference type="Pfam" id="PF13091">
    <property type="entry name" value="PLDc_2"/>
    <property type="match status" value="1"/>
</dbReference>
<sequence>MTTDRVLVPGDTCWRIARADRFAVIVDAADYYRAAKRAILSARRSVMLVGWDFDSRIELEPGGATIEGPNRLGPFLKFVADRRPEVHIRLLKWNLSLIETLGRGETPIYLLQWMMRKNITLKMDAEHPPIAAHHQKIVVIDDTLAFCGGIDMTLGRWDTREHRAHDERRRSPWGRALPPWHDATTCVDGEAALALGDIARERWRRATGETLEPASCGEEECDPWPERLSPTLTGVDVGVARTVGAFNGQTQIVEVEKLTLAAIAAAKRTLYVESQYFASRAVAEAMARRLAEPDGPEIVVVNPESQDGWLEEATMGAARAKLMRMVRRADVHDRFRIFWPATPEGEPIYVHAKILAVDDRLIRVGSSNLNNRSMGFDTECDLAIEAGEDDEDLRAAIARLRDDLLAEHLGAAPEEVAAAIDREGSLIRAIETLAGEGRRLVPLEAREVGEIEDALSETDLVDPERPPGLWRRLRRRVGLR</sequence>
<evidence type="ECO:0000259" key="10">
    <source>
        <dbReference type="PROSITE" id="PS50035"/>
    </source>
</evidence>
<keyword evidence="8" id="KW-0443">Lipid metabolism</keyword>
<comment type="caution">
    <text evidence="11">The sequence shown here is derived from an EMBL/GenBank/DDBJ whole genome shotgun (WGS) entry which is preliminary data.</text>
</comment>
<dbReference type="Gene3D" id="3.30.870.10">
    <property type="entry name" value="Endonuclease Chain A"/>
    <property type="match status" value="2"/>
</dbReference>
<dbReference type="Proteomes" id="UP001597171">
    <property type="component" value="Unassembled WGS sequence"/>
</dbReference>
<dbReference type="InterPro" id="IPR015679">
    <property type="entry name" value="PLipase_D_fam"/>
</dbReference>
<dbReference type="EMBL" id="JBHTMX010000038">
    <property type="protein sequence ID" value="MFD1331731.1"/>
    <property type="molecule type" value="Genomic_DNA"/>
</dbReference>
<evidence type="ECO:0000313" key="12">
    <source>
        <dbReference type="Proteomes" id="UP001597171"/>
    </source>
</evidence>
<dbReference type="InterPro" id="IPR001736">
    <property type="entry name" value="PLipase_D/transphosphatidylase"/>
</dbReference>
<evidence type="ECO:0000256" key="3">
    <source>
        <dbReference type="ARBA" id="ARBA00004613"/>
    </source>
</evidence>
<evidence type="ECO:0000256" key="6">
    <source>
        <dbReference type="ARBA" id="ARBA00022737"/>
    </source>
</evidence>
<evidence type="ECO:0000256" key="9">
    <source>
        <dbReference type="ARBA" id="ARBA00029594"/>
    </source>
</evidence>
<evidence type="ECO:0000256" key="4">
    <source>
        <dbReference type="ARBA" id="ARBA00018392"/>
    </source>
</evidence>
<dbReference type="PROSITE" id="PS50035">
    <property type="entry name" value="PLD"/>
    <property type="match status" value="2"/>
</dbReference>
<keyword evidence="12" id="KW-1185">Reference proteome</keyword>
<protein>
    <recommendedName>
        <fullName evidence="4">Phospholipase D</fullName>
    </recommendedName>
    <alternativeName>
        <fullName evidence="9">Choline phosphatase</fullName>
    </alternativeName>
</protein>